<dbReference type="Gene3D" id="2.60.40.3710">
    <property type="match status" value="1"/>
</dbReference>
<evidence type="ECO:0000313" key="3">
    <source>
        <dbReference type="EMBL" id="KKS95762.1"/>
    </source>
</evidence>
<feature type="domain" description="SbsA Ig-like" evidence="2">
    <location>
        <begin position="57"/>
        <end position="131"/>
    </location>
</feature>
<protein>
    <recommendedName>
        <fullName evidence="2">SbsA Ig-like domain-containing protein</fullName>
    </recommendedName>
</protein>
<dbReference type="AlphaFoldDB" id="A0A0G1DDS8"/>
<comment type="caution">
    <text evidence="3">The sequence shown here is derived from an EMBL/GenBank/DDBJ whole genome shotgun (WGS) entry which is preliminary data.</text>
</comment>
<organism evidence="3 4">
    <name type="scientific">Candidatus Gottesmanbacteria bacterium GW2011_GWA2_43_14</name>
    <dbReference type="NCBI Taxonomy" id="1618443"/>
    <lineage>
        <taxon>Bacteria</taxon>
        <taxon>Candidatus Gottesmaniibacteriota</taxon>
    </lineage>
</organism>
<dbReference type="InterPro" id="IPR032812">
    <property type="entry name" value="SbsA_Ig"/>
</dbReference>
<keyword evidence="1" id="KW-0732">Signal</keyword>
<dbReference type="Pfam" id="PF13205">
    <property type="entry name" value="Big_5"/>
    <property type="match status" value="1"/>
</dbReference>
<dbReference type="STRING" id="1618443.UV73_C0014G0039"/>
<dbReference type="Proteomes" id="UP000034894">
    <property type="component" value="Unassembled WGS sequence"/>
</dbReference>
<accession>A0A0G1DDS8</accession>
<dbReference type="EMBL" id="LCFP01000014">
    <property type="protein sequence ID" value="KKS95762.1"/>
    <property type="molecule type" value="Genomic_DNA"/>
</dbReference>
<name>A0A0G1DDS8_9BACT</name>
<reference evidence="3 4" key="1">
    <citation type="journal article" date="2015" name="Nature">
        <title>rRNA introns, odd ribosomes, and small enigmatic genomes across a large radiation of phyla.</title>
        <authorList>
            <person name="Brown C.T."/>
            <person name="Hug L.A."/>
            <person name="Thomas B.C."/>
            <person name="Sharon I."/>
            <person name="Castelle C.J."/>
            <person name="Singh A."/>
            <person name="Wilkins M.J."/>
            <person name="Williams K.H."/>
            <person name="Banfield J.F."/>
        </authorList>
    </citation>
    <scope>NUCLEOTIDE SEQUENCE [LARGE SCALE GENOMIC DNA]</scope>
</reference>
<evidence type="ECO:0000259" key="2">
    <source>
        <dbReference type="Pfam" id="PF13205"/>
    </source>
</evidence>
<evidence type="ECO:0000256" key="1">
    <source>
        <dbReference type="ARBA" id="ARBA00022729"/>
    </source>
</evidence>
<gene>
    <name evidence="3" type="ORF">UV73_C0014G0039</name>
</gene>
<proteinExistence type="predicted"/>
<evidence type="ECO:0000313" key="4">
    <source>
        <dbReference type="Proteomes" id="UP000034894"/>
    </source>
</evidence>
<sequence>MKKYSKFIPFAVVIIAFLSYSLLKKSTTLPAKTSDQAQNRTGGIQDVPSGFDNEVYTAPQIISVSPEDKETDVAVNSTLTITFDRAVDPSELEFSIRPETAVGLNIEGNTQNAVPDFSFAEGTTYTYIVKYPDSATQSQTYSYREF</sequence>